<dbReference type="SMART" id="SM01194">
    <property type="entry name" value="eRF1_1"/>
    <property type="match status" value="1"/>
</dbReference>
<dbReference type="InterPro" id="IPR004403">
    <property type="entry name" value="Peptide_chain-rel_eRF1/aRF1"/>
</dbReference>
<feature type="domain" description="eRF1/Pelota-like N-terminal" evidence="7">
    <location>
        <begin position="9"/>
        <end position="145"/>
    </location>
</feature>
<organism evidence="8 9">
    <name type="scientific">Cardiosporidium cionae</name>
    <dbReference type="NCBI Taxonomy" id="476202"/>
    <lineage>
        <taxon>Eukaryota</taxon>
        <taxon>Sar</taxon>
        <taxon>Alveolata</taxon>
        <taxon>Apicomplexa</taxon>
        <taxon>Aconoidasida</taxon>
        <taxon>Nephromycida</taxon>
        <taxon>Cardiosporidium</taxon>
    </lineage>
</organism>
<dbReference type="PANTHER" id="PTHR10113">
    <property type="entry name" value="PEPTIDE CHAIN RELEASE FACTOR SUBUNIT 1"/>
    <property type="match status" value="1"/>
</dbReference>
<name>A0ABQ7JFJ9_9APIC</name>
<dbReference type="Gene3D" id="3.30.420.60">
    <property type="entry name" value="eRF1 domain 2"/>
    <property type="match status" value="1"/>
</dbReference>
<dbReference type="InterPro" id="IPR042226">
    <property type="entry name" value="eFR1_2_sf"/>
</dbReference>
<evidence type="ECO:0000259" key="7">
    <source>
        <dbReference type="SMART" id="SM01194"/>
    </source>
</evidence>
<evidence type="ECO:0000313" key="8">
    <source>
        <dbReference type="EMBL" id="KAF8822724.1"/>
    </source>
</evidence>
<dbReference type="InterPro" id="IPR005141">
    <property type="entry name" value="eRF1_2"/>
</dbReference>
<dbReference type="InterPro" id="IPR029064">
    <property type="entry name" value="Ribosomal_eL30-like_sf"/>
</dbReference>
<dbReference type="SUPFAM" id="SSF55315">
    <property type="entry name" value="L30e-like"/>
    <property type="match status" value="1"/>
</dbReference>
<comment type="caution">
    <text evidence="8">The sequence shown here is derived from an EMBL/GenBank/DDBJ whole genome shotgun (WGS) entry which is preliminary data.</text>
</comment>
<dbReference type="InterPro" id="IPR024049">
    <property type="entry name" value="eRF1_1_sf"/>
</dbReference>
<reference evidence="8 9" key="1">
    <citation type="journal article" date="2020" name="bioRxiv">
        <title>Metabolic contributions of an alphaproteobacterial endosymbiont in the apicomplexan Cardiosporidium cionae.</title>
        <authorList>
            <person name="Hunter E.S."/>
            <person name="Paight C.J."/>
            <person name="Lane C.E."/>
        </authorList>
    </citation>
    <scope>NUCLEOTIDE SEQUENCE [LARGE SCALE GENOMIC DNA]</scope>
    <source>
        <strain evidence="8">ESH_2018</strain>
    </source>
</reference>
<evidence type="ECO:0000256" key="1">
    <source>
        <dbReference type="ARBA" id="ARBA00004496"/>
    </source>
</evidence>
<evidence type="ECO:0000256" key="3">
    <source>
        <dbReference type="ARBA" id="ARBA00011520"/>
    </source>
</evidence>
<dbReference type="InterPro" id="IPR005140">
    <property type="entry name" value="eRF1_Pelota-like_N"/>
</dbReference>
<comment type="subcellular location">
    <subcellularLocation>
        <location evidence="1">Cytoplasm</location>
    </subcellularLocation>
</comment>
<evidence type="ECO:0000256" key="4">
    <source>
        <dbReference type="ARBA" id="ARBA00013382"/>
    </source>
</evidence>
<dbReference type="EMBL" id="JADAQX010000028">
    <property type="protein sequence ID" value="KAF8822724.1"/>
    <property type="molecule type" value="Genomic_DNA"/>
</dbReference>
<proteinExistence type="inferred from homology"/>
<dbReference type="Pfam" id="PF03465">
    <property type="entry name" value="eRF1_3"/>
    <property type="match status" value="1"/>
</dbReference>
<comment type="similarity">
    <text evidence="2">Belongs to the eukaryotic release factor 1 family.</text>
</comment>
<dbReference type="Gene3D" id="3.30.960.10">
    <property type="entry name" value="eRF1 domain 1"/>
    <property type="match status" value="1"/>
</dbReference>
<dbReference type="Gene3D" id="3.30.1330.30">
    <property type="match status" value="1"/>
</dbReference>
<evidence type="ECO:0000256" key="6">
    <source>
        <dbReference type="ARBA" id="ARBA00022917"/>
    </source>
</evidence>
<gene>
    <name evidence="8" type="ORF">IE077_002888</name>
</gene>
<dbReference type="Pfam" id="PF03463">
    <property type="entry name" value="eRF1_1"/>
    <property type="match status" value="1"/>
</dbReference>
<keyword evidence="5" id="KW-0963">Cytoplasm</keyword>
<protein>
    <recommendedName>
        <fullName evidence="4">Eukaryotic peptide chain release factor subunit 1</fullName>
    </recommendedName>
</protein>
<dbReference type="NCBIfam" id="TIGR03676">
    <property type="entry name" value="aRF1_eRF1"/>
    <property type="match status" value="1"/>
</dbReference>
<keyword evidence="9" id="KW-1185">Reference proteome</keyword>
<dbReference type="SUPFAM" id="SSF53137">
    <property type="entry name" value="Translational machinery components"/>
    <property type="match status" value="1"/>
</dbReference>
<dbReference type="SUPFAM" id="SSF55481">
    <property type="entry name" value="N-terminal domain of eukaryotic peptide chain release factor subunit 1, ERF1"/>
    <property type="match status" value="1"/>
</dbReference>
<accession>A0ABQ7JFJ9</accession>
<evidence type="ECO:0000256" key="2">
    <source>
        <dbReference type="ARBA" id="ARBA00005326"/>
    </source>
</evidence>
<evidence type="ECO:0000313" key="9">
    <source>
        <dbReference type="Proteomes" id="UP000823046"/>
    </source>
</evidence>
<evidence type="ECO:0000256" key="5">
    <source>
        <dbReference type="ARBA" id="ARBA00022490"/>
    </source>
</evidence>
<sequence length="438" mass="49385">MRIYLHPIMAAVDANIEQWKIKRLINSLESARGNGTSMISLIIKPKDDISRINKMLADEFGTASNIKSRVNRLSVLSAITSTQQRLKLYNRTPPNGLVVYCGTIITDDGKEKKVSIDFEPFKPINTSLYLCDNKFHVEALKELLESDDKFAFIIVDGNGTLFGTLQGNTRDVLHRFTVDLPKKHGRGGQSAMRFARLRLEKRHNYVRKVAETAAQLFVTNDKVNVNGIILAGSADFKNDLAGSDMFDQRLVNKIIKIVDVSYGGDNGFNQAIELSAEALANVKFIQEKKLIGKFFDEVAQDTGKYVFGIKETLRALEMGAAELLIVYESLGIQRVVLKNPISGEERILFLNPEQEKDEKLYRDAETGVELDVLERLQLTEWLVNNYKNFGSELDFVTNRSQEGSQFQKGFGGLGGILRYKVDFQEYEETLNDDDGEFI</sequence>
<keyword evidence="6" id="KW-0648">Protein biosynthesis</keyword>
<dbReference type="Proteomes" id="UP000823046">
    <property type="component" value="Unassembled WGS sequence"/>
</dbReference>
<comment type="subunit">
    <text evidence="3">Heterodimer of two subunits, one of which binds GTP.</text>
</comment>
<dbReference type="InterPro" id="IPR005142">
    <property type="entry name" value="eRF1_3"/>
</dbReference>
<dbReference type="Pfam" id="PF03464">
    <property type="entry name" value="eRF1_2"/>
    <property type="match status" value="1"/>
</dbReference>